<evidence type="ECO:0000313" key="7">
    <source>
        <dbReference type="EMBL" id="RSX55514.1"/>
    </source>
</evidence>
<dbReference type="InterPro" id="IPR000873">
    <property type="entry name" value="AMP-dep_synth/lig_dom"/>
</dbReference>
<dbReference type="Proteomes" id="UP000287609">
    <property type="component" value="Unassembled WGS sequence"/>
</dbReference>
<dbReference type="EMBL" id="QXGM01000001">
    <property type="protein sequence ID" value="RSX55514.1"/>
    <property type="molecule type" value="Genomic_DNA"/>
</dbReference>
<reference evidence="7 8" key="1">
    <citation type="submission" date="2018-09" db="EMBL/GenBank/DDBJ databases">
        <title>Characterization of the phylogenetic diversity of five novel species belonging to the genus Bifidobacterium.</title>
        <authorList>
            <person name="Lugli G.A."/>
            <person name="Duranti S."/>
            <person name="Milani C."/>
        </authorList>
    </citation>
    <scope>NUCLEOTIDE SEQUENCE [LARGE SCALE GENOMIC DNA]</scope>
    <source>
        <strain evidence="7 8">2036B</strain>
    </source>
</reference>
<evidence type="ECO:0000256" key="4">
    <source>
        <dbReference type="ARBA" id="ARBA00023098"/>
    </source>
</evidence>
<sequence>MLTEYTTPGERLTLNDDETRYNFLLDRIARTGTDTIIAENKQNDGTWIQVTAGEFHDRVREIAKGLIAFGIQKGDAVTIFSSTRLEWGLLDFALAAVGGVLVPIYDTDSAIQAAHIMNDSSVRLAIADNRERFDRLDSVLDECPSLERILMIDGHALETLEGLGLMVSDEELDERISSVKADDLSTIVYTSGSTGAPKGVELTHRNILASTRAAAACVPETLSNEPRLLLFLPLAHCFAQLVQYIAINSDDGVVGYLSGIKTLPADMHTFEPTFILGVPRVFEKVFNAASRKAGTGFKGRMFHAAAEHAIAWSQTVNGGTDVGTGPVTPSAEMRAKHAMYDKLVYHTIRSAFGPRIQFLAAGGAPLDTSLCHFFNGIGLTMIQGYGMTETAAPFAFTRPSDNRIGTVGKPVPGSSVRISATGELEMSGQNVFRGYHNLPEKTAEALSSDGWLRTGDLASIDDEGNITITGRAKDILITAGGKNVSPIPMEQTIAKCPIVEHAVVVGDNRPFIGAVMTLDKEGLEQWLPTVGQDASLSIEQAAALPVVAEEIQRYVDKANAEVSRAESVRKFIVLTDTFSQDNACLTPSMKVVRPAVNRVFADEIERRIYTR</sequence>
<feature type="domain" description="AMP-dependent synthetase/ligase" evidence="6">
    <location>
        <begin position="40"/>
        <end position="436"/>
    </location>
</feature>
<accession>A0A430FRM4</accession>
<organism evidence="7 8">
    <name type="scientific">Bifidobacterium dolichotidis</name>
    <dbReference type="NCBI Taxonomy" id="2306976"/>
    <lineage>
        <taxon>Bacteria</taxon>
        <taxon>Bacillati</taxon>
        <taxon>Actinomycetota</taxon>
        <taxon>Actinomycetes</taxon>
        <taxon>Bifidobacteriales</taxon>
        <taxon>Bifidobacteriaceae</taxon>
        <taxon>Bifidobacterium</taxon>
    </lineage>
</organism>
<gene>
    <name evidence="7" type="ORF">D2E26_0077</name>
</gene>
<evidence type="ECO:0000256" key="5">
    <source>
        <dbReference type="ARBA" id="ARBA00032875"/>
    </source>
</evidence>
<comment type="similarity">
    <text evidence="1">Belongs to the ATP-dependent AMP-binding enzyme family.</text>
</comment>
<name>A0A430FRM4_9BIFI</name>
<evidence type="ECO:0000256" key="3">
    <source>
        <dbReference type="ARBA" id="ARBA00022832"/>
    </source>
</evidence>
<keyword evidence="2" id="KW-0436">Ligase</keyword>
<dbReference type="Pfam" id="PF00501">
    <property type="entry name" value="AMP-binding"/>
    <property type="match status" value="1"/>
</dbReference>
<keyword evidence="8" id="KW-1185">Reference proteome</keyword>
<keyword evidence="3" id="KW-0276">Fatty acid metabolism</keyword>
<dbReference type="InterPro" id="IPR042099">
    <property type="entry name" value="ANL_N_sf"/>
</dbReference>
<dbReference type="Gene3D" id="3.40.50.12780">
    <property type="entry name" value="N-terminal domain of ligase-like"/>
    <property type="match status" value="2"/>
</dbReference>
<dbReference type="OrthoDB" id="5240489at2"/>
<evidence type="ECO:0000313" key="8">
    <source>
        <dbReference type="Proteomes" id="UP000287609"/>
    </source>
</evidence>
<dbReference type="AlphaFoldDB" id="A0A430FRM4"/>
<dbReference type="RefSeq" id="WP_125962745.1">
    <property type="nucleotide sequence ID" value="NZ_QXGM01000001.1"/>
</dbReference>
<proteinExistence type="inferred from homology"/>
<keyword evidence="4" id="KW-0443">Lipid metabolism</keyword>
<dbReference type="PROSITE" id="PS00455">
    <property type="entry name" value="AMP_BINDING"/>
    <property type="match status" value="1"/>
</dbReference>
<evidence type="ECO:0000256" key="2">
    <source>
        <dbReference type="ARBA" id="ARBA00022598"/>
    </source>
</evidence>
<protein>
    <recommendedName>
        <fullName evidence="5">Acyl-CoA synthetase</fullName>
    </recommendedName>
</protein>
<dbReference type="CDD" id="cd05907">
    <property type="entry name" value="VL_LC_FACS_like"/>
    <property type="match status" value="1"/>
</dbReference>
<comment type="caution">
    <text evidence="7">The sequence shown here is derived from an EMBL/GenBank/DDBJ whole genome shotgun (WGS) entry which is preliminary data.</text>
</comment>
<dbReference type="Pfam" id="PF23562">
    <property type="entry name" value="AMP-binding_C_3"/>
    <property type="match status" value="1"/>
</dbReference>
<dbReference type="SUPFAM" id="SSF56801">
    <property type="entry name" value="Acetyl-CoA synthetase-like"/>
    <property type="match status" value="1"/>
</dbReference>
<dbReference type="GO" id="GO:0004467">
    <property type="term" value="F:long-chain fatty acid-CoA ligase activity"/>
    <property type="evidence" value="ECO:0007669"/>
    <property type="project" value="TreeGrafter"/>
</dbReference>
<dbReference type="PANTHER" id="PTHR43272">
    <property type="entry name" value="LONG-CHAIN-FATTY-ACID--COA LIGASE"/>
    <property type="match status" value="1"/>
</dbReference>
<evidence type="ECO:0000259" key="6">
    <source>
        <dbReference type="Pfam" id="PF00501"/>
    </source>
</evidence>
<dbReference type="GO" id="GO:0016020">
    <property type="term" value="C:membrane"/>
    <property type="evidence" value="ECO:0007669"/>
    <property type="project" value="TreeGrafter"/>
</dbReference>
<dbReference type="PANTHER" id="PTHR43272:SF32">
    <property type="entry name" value="AMP-DEPENDENT SYNTHETASE_LIGASE DOMAIN-CONTAINING PROTEIN"/>
    <property type="match status" value="1"/>
</dbReference>
<evidence type="ECO:0000256" key="1">
    <source>
        <dbReference type="ARBA" id="ARBA00006432"/>
    </source>
</evidence>
<dbReference type="InterPro" id="IPR020845">
    <property type="entry name" value="AMP-binding_CS"/>
</dbReference>